<dbReference type="OrthoDB" id="1493616at2"/>
<dbReference type="RefSeq" id="WP_131995773.1">
    <property type="nucleotide sequence ID" value="NZ_SMGK01000003.1"/>
</dbReference>
<dbReference type="EMBL" id="SMGK01000003">
    <property type="protein sequence ID" value="TCK72454.1"/>
    <property type="molecule type" value="Genomic_DNA"/>
</dbReference>
<proteinExistence type="predicted"/>
<comment type="caution">
    <text evidence="1">The sequence shown here is derived from an EMBL/GenBank/DDBJ whole genome shotgun (WGS) entry which is preliminary data.</text>
</comment>
<dbReference type="Proteomes" id="UP000295210">
    <property type="component" value="Unassembled WGS sequence"/>
</dbReference>
<organism evidence="1 2">
    <name type="scientific">Acidipila rosea</name>
    <dbReference type="NCBI Taxonomy" id="768535"/>
    <lineage>
        <taxon>Bacteria</taxon>
        <taxon>Pseudomonadati</taxon>
        <taxon>Acidobacteriota</taxon>
        <taxon>Terriglobia</taxon>
        <taxon>Terriglobales</taxon>
        <taxon>Acidobacteriaceae</taxon>
        <taxon>Acidipila</taxon>
    </lineage>
</organism>
<keyword evidence="2" id="KW-1185">Reference proteome</keyword>
<reference evidence="1 2" key="1">
    <citation type="submission" date="2019-03" db="EMBL/GenBank/DDBJ databases">
        <title>Genomic Encyclopedia of Type Strains, Phase IV (KMG-IV): sequencing the most valuable type-strain genomes for metagenomic binning, comparative biology and taxonomic classification.</title>
        <authorList>
            <person name="Goeker M."/>
        </authorList>
    </citation>
    <scope>NUCLEOTIDE SEQUENCE [LARGE SCALE GENOMIC DNA]</scope>
    <source>
        <strain evidence="1 2">DSM 103428</strain>
    </source>
</reference>
<gene>
    <name evidence="1" type="ORF">C7378_2031</name>
</gene>
<accession>A0A4R1L3A0</accession>
<protein>
    <submittedName>
        <fullName evidence="1">Uncharacterized protein</fullName>
    </submittedName>
</protein>
<sequence length="230" mass="26154">MIKDVIIHIMQDEIEPPMPPESAPRKGDVLFRGDLPDWHNNACLSGTSQGDPVAYVEGYRRGAEILVRFVNDNGRDQDFLVYPILFLYRHHLELAMKRIIRRLPRLLYRELTSNETGQLRQHSLTGLWQALKPMVASIYKAVDWPDAKSEDIAGADDYVRQLSAIDPDSESFRYPFGKSGKANMPEGLIRLNIRHFAVTISRLVQYIDDIDTATSVVGEWQDDMEADGAP</sequence>
<name>A0A4R1L3A0_9BACT</name>
<dbReference type="AlphaFoldDB" id="A0A4R1L3A0"/>
<evidence type="ECO:0000313" key="1">
    <source>
        <dbReference type="EMBL" id="TCK72454.1"/>
    </source>
</evidence>
<evidence type="ECO:0000313" key="2">
    <source>
        <dbReference type="Proteomes" id="UP000295210"/>
    </source>
</evidence>